<dbReference type="EMBL" id="SHNP01000001">
    <property type="protein sequence ID" value="MCX2972103.1"/>
    <property type="molecule type" value="Genomic_DNA"/>
</dbReference>
<dbReference type="InterPro" id="IPR009075">
    <property type="entry name" value="AcylCo_DH/oxidase_C"/>
</dbReference>
<accession>A0ABT3SQ51</accession>
<proteinExistence type="inferred from homology"/>
<protein>
    <submittedName>
        <fullName evidence="10">Pimeloyl-CoA dehydrogenase large subunit</fullName>
    </submittedName>
</protein>
<feature type="domain" description="Acyl-CoA dehydrogenase/oxidase N-terminal" evidence="9">
    <location>
        <begin position="8"/>
        <end position="120"/>
    </location>
</feature>
<dbReference type="Pfam" id="PF02771">
    <property type="entry name" value="Acyl-CoA_dh_N"/>
    <property type="match status" value="1"/>
</dbReference>
<feature type="domain" description="Acyl-CoA oxidase/dehydrogenase middle" evidence="8">
    <location>
        <begin position="126"/>
        <end position="220"/>
    </location>
</feature>
<dbReference type="Gene3D" id="2.40.110.10">
    <property type="entry name" value="Butyryl-CoA Dehydrogenase, subunit A, domain 2"/>
    <property type="match status" value="1"/>
</dbReference>
<evidence type="ECO:0000256" key="1">
    <source>
        <dbReference type="ARBA" id="ARBA00001974"/>
    </source>
</evidence>
<name>A0ABT3SQ51_9GAMM</name>
<keyword evidence="3 6" id="KW-0285">Flavoprotein</keyword>
<evidence type="ECO:0000313" key="11">
    <source>
        <dbReference type="Proteomes" id="UP001143307"/>
    </source>
</evidence>
<dbReference type="InterPro" id="IPR006091">
    <property type="entry name" value="Acyl-CoA_Oxase/DH_mid-dom"/>
</dbReference>
<keyword evidence="4 6" id="KW-0274">FAD</keyword>
<evidence type="ECO:0000256" key="5">
    <source>
        <dbReference type="ARBA" id="ARBA00023002"/>
    </source>
</evidence>
<sequence>MDTAFAPEDIAFRDEVAAFFDSAFDKDIESRLSDSDPAVFQPAIIEWQKRLFERGWIAPGWPVEHGGTGWDASKAFIFETERASRGIGDVSPFGLKMVGPVLYEFGTDEQKERFLPKILASDEWWCQGYSEPGSGSDLASLKTRAVRDGDDYVINGAKIWTTYAQFADWIFCLVRTSTEGKKQEGISFLLIDMHSPGIKVNPIVSIDGHHSLNEVEFKDVRVPVANRIGDENKGWTYAKALLAHERTAIAGVADSKRGVDLIKKFASAEVNGGTRLIDEPLFQKRLSDLELDLMALEFTELRVLASLASGGAPGAESSMLKITGTEIQQAVQELTMDVAAYFQGVLPKGAPDSEVLGHEFGPGAFTSFMYGRAATIYGGSNEVQKNIIAKAVLGL</sequence>
<organism evidence="10 11">
    <name type="scientific">Candidatus Seongchinamella marina</name>
    <dbReference type="NCBI Taxonomy" id="2518990"/>
    <lineage>
        <taxon>Bacteria</taxon>
        <taxon>Pseudomonadati</taxon>
        <taxon>Pseudomonadota</taxon>
        <taxon>Gammaproteobacteria</taxon>
        <taxon>Cellvibrionales</taxon>
        <taxon>Halieaceae</taxon>
        <taxon>Seongchinamella</taxon>
    </lineage>
</organism>
<dbReference type="Pfam" id="PF02770">
    <property type="entry name" value="Acyl-CoA_dh_M"/>
    <property type="match status" value="1"/>
</dbReference>
<comment type="caution">
    <text evidence="10">The sequence shown here is derived from an EMBL/GenBank/DDBJ whole genome shotgun (WGS) entry which is preliminary data.</text>
</comment>
<dbReference type="InterPro" id="IPR037069">
    <property type="entry name" value="AcylCoA_DH/ox_N_sf"/>
</dbReference>
<dbReference type="PANTHER" id="PTHR43292">
    <property type="entry name" value="ACYL-COA DEHYDROGENASE"/>
    <property type="match status" value="1"/>
</dbReference>
<evidence type="ECO:0000256" key="3">
    <source>
        <dbReference type="ARBA" id="ARBA00022630"/>
    </source>
</evidence>
<comment type="cofactor">
    <cofactor evidence="1 6">
        <name>FAD</name>
        <dbReference type="ChEBI" id="CHEBI:57692"/>
    </cofactor>
</comment>
<keyword evidence="5 6" id="KW-0560">Oxidoreductase</keyword>
<dbReference type="InterPro" id="IPR046373">
    <property type="entry name" value="Acyl-CoA_Oxase/DH_mid-dom_sf"/>
</dbReference>
<evidence type="ECO:0000259" key="8">
    <source>
        <dbReference type="Pfam" id="PF02770"/>
    </source>
</evidence>
<evidence type="ECO:0000313" key="10">
    <source>
        <dbReference type="EMBL" id="MCX2972103.1"/>
    </source>
</evidence>
<feature type="domain" description="Acyl-CoA dehydrogenase/oxidase C-terminal" evidence="7">
    <location>
        <begin position="232"/>
        <end position="338"/>
    </location>
</feature>
<dbReference type="InterPro" id="IPR013786">
    <property type="entry name" value="AcylCoA_DH/ox_N"/>
</dbReference>
<dbReference type="SUPFAM" id="SSF47203">
    <property type="entry name" value="Acyl-CoA dehydrogenase C-terminal domain-like"/>
    <property type="match status" value="1"/>
</dbReference>
<comment type="similarity">
    <text evidence="2 6">Belongs to the acyl-CoA dehydrogenase family.</text>
</comment>
<evidence type="ECO:0000256" key="6">
    <source>
        <dbReference type="RuleBase" id="RU362125"/>
    </source>
</evidence>
<evidence type="ECO:0000259" key="7">
    <source>
        <dbReference type="Pfam" id="PF00441"/>
    </source>
</evidence>
<reference evidence="10" key="1">
    <citation type="submission" date="2019-02" db="EMBL/GenBank/DDBJ databases">
        <authorList>
            <person name="Li S.-H."/>
        </authorList>
    </citation>
    <scope>NUCLEOTIDE SEQUENCE</scope>
    <source>
        <strain evidence="10">IMCC8485</strain>
    </source>
</reference>
<dbReference type="PANTHER" id="PTHR43292:SF3">
    <property type="entry name" value="ACYL-COA DEHYDROGENASE FADE29"/>
    <property type="match status" value="1"/>
</dbReference>
<dbReference type="Gene3D" id="1.20.140.10">
    <property type="entry name" value="Butyryl-CoA Dehydrogenase, subunit A, domain 3"/>
    <property type="match status" value="1"/>
</dbReference>
<evidence type="ECO:0000256" key="2">
    <source>
        <dbReference type="ARBA" id="ARBA00009347"/>
    </source>
</evidence>
<gene>
    <name evidence="10" type="ORF">EYC87_00705</name>
</gene>
<evidence type="ECO:0000256" key="4">
    <source>
        <dbReference type="ARBA" id="ARBA00022827"/>
    </source>
</evidence>
<dbReference type="InterPro" id="IPR036250">
    <property type="entry name" value="AcylCo_DH-like_C"/>
</dbReference>
<dbReference type="InterPro" id="IPR009100">
    <property type="entry name" value="AcylCoA_DH/oxidase_NM_dom_sf"/>
</dbReference>
<keyword evidence="11" id="KW-1185">Reference proteome</keyword>
<dbReference type="RefSeq" id="WP_279251166.1">
    <property type="nucleotide sequence ID" value="NZ_SHNP01000001.1"/>
</dbReference>
<dbReference type="Proteomes" id="UP001143307">
    <property type="component" value="Unassembled WGS sequence"/>
</dbReference>
<evidence type="ECO:0000259" key="9">
    <source>
        <dbReference type="Pfam" id="PF02771"/>
    </source>
</evidence>
<dbReference type="InterPro" id="IPR052161">
    <property type="entry name" value="Mycobact_Acyl-CoA_DH"/>
</dbReference>
<dbReference type="Pfam" id="PF00441">
    <property type="entry name" value="Acyl-CoA_dh_1"/>
    <property type="match status" value="1"/>
</dbReference>
<dbReference type="SUPFAM" id="SSF56645">
    <property type="entry name" value="Acyl-CoA dehydrogenase NM domain-like"/>
    <property type="match status" value="1"/>
</dbReference>
<dbReference type="Gene3D" id="1.10.540.10">
    <property type="entry name" value="Acyl-CoA dehydrogenase/oxidase, N-terminal domain"/>
    <property type="match status" value="1"/>
</dbReference>